<feature type="compositionally biased region" description="Basic and acidic residues" evidence="1">
    <location>
        <begin position="55"/>
        <end position="72"/>
    </location>
</feature>
<gene>
    <name evidence="2" type="ORF">B296_00039264</name>
</gene>
<organism evidence="2 3">
    <name type="scientific">Ensete ventricosum</name>
    <name type="common">Abyssinian banana</name>
    <name type="synonym">Musa ensete</name>
    <dbReference type="NCBI Taxonomy" id="4639"/>
    <lineage>
        <taxon>Eukaryota</taxon>
        <taxon>Viridiplantae</taxon>
        <taxon>Streptophyta</taxon>
        <taxon>Embryophyta</taxon>
        <taxon>Tracheophyta</taxon>
        <taxon>Spermatophyta</taxon>
        <taxon>Magnoliopsida</taxon>
        <taxon>Liliopsida</taxon>
        <taxon>Zingiberales</taxon>
        <taxon>Musaceae</taxon>
        <taxon>Ensete</taxon>
    </lineage>
</organism>
<accession>A0A426XQ08</accession>
<comment type="caution">
    <text evidence="2">The sequence shown here is derived from an EMBL/GenBank/DDBJ whole genome shotgun (WGS) entry which is preliminary data.</text>
</comment>
<dbReference type="AlphaFoldDB" id="A0A426XQ08"/>
<evidence type="ECO:0000313" key="2">
    <source>
        <dbReference type="EMBL" id="RRT41558.1"/>
    </source>
</evidence>
<evidence type="ECO:0000313" key="3">
    <source>
        <dbReference type="Proteomes" id="UP000287651"/>
    </source>
</evidence>
<proteinExistence type="predicted"/>
<dbReference type="EMBL" id="AMZH03018486">
    <property type="protein sequence ID" value="RRT41558.1"/>
    <property type="molecule type" value="Genomic_DNA"/>
</dbReference>
<reference evidence="2 3" key="1">
    <citation type="journal article" date="2014" name="Agronomy (Basel)">
        <title>A Draft Genome Sequence for Ensete ventricosum, the Drought-Tolerant Tree Against Hunger.</title>
        <authorList>
            <person name="Harrison J."/>
            <person name="Moore K.A."/>
            <person name="Paszkiewicz K."/>
            <person name="Jones T."/>
            <person name="Grant M."/>
            <person name="Ambacheew D."/>
            <person name="Muzemil S."/>
            <person name="Studholme D.J."/>
        </authorList>
    </citation>
    <scope>NUCLEOTIDE SEQUENCE [LARGE SCALE GENOMIC DNA]</scope>
</reference>
<dbReference type="Proteomes" id="UP000287651">
    <property type="component" value="Unassembled WGS sequence"/>
</dbReference>
<feature type="region of interest" description="Disordered" evidence="1">
    <location>
        <begin position="53"/>
        <end position="72"/>
    </location>
</feature>
<name>A0A426XQ08_ENSVE</name>
<sequence length="72" mass="7797">MGGAAHAAWLRANVAPCKLAMGERRPLRASRGRPPLLAALAIAGRPCRCLAMPDRPYKGPTHDRPPLQEDNM</sequence>
<protein>
    <submittedName>
        <fullName evidence="2">Uncharacterized protein</fullName>
    </submittedName>
</protein>
<evidence type="ECO:0000256" key="1">
    <source>
        <dbReference type="SAM" id="MobiDB-lite"/>
    </source>
</evidence>